<sequence length="47" mass="5977">MIYKFQISTFFRKVNCRFFYKLTLKYFVSFKFFSINRSGWKVRRTVF</sequence>
<gene>
    <name evidence="1" type="ORF">LEP1GSC131_0121</name>
</gene>
<accession>A0A828XWV2</accession>
<dbReference type="EMBL" id="AKWH02000078">
    <property type="protein sequence ID" value="EKO49676.1"/>
    <property type="molecule type" value="Genomic_DNA"/>
</dbReference>
<organism evidence="1 2">
    <name type="scientific">Leptospira kirschneri str. 200802841</name>
    <dbReference type="NCBI Taxonomy" id="1193047"/>
    <lineage>
        <taxon>Bacteria</taxon>
        <taxon>Pseudomonadati</taxon>
        <taxon>Spirochaetota</taxon>
        <taxon>Spirochaetia</taxon>
        <taxon>Leptospirales</taxon>
        <taxon>Leptospiraceae</taxon>
        <taxon>Leptospira</taxon>
    </lineage>
</organism>
<name>A0A828XWV2_9LEPT</name>
<dbReference type="Proteomes" id="UP000006339">
    <property type="component" value="Unassembled WGS sequence"/>
</dbReference>
<keyword evidence="2" id="KW-1185">Reference proteome</keyword>
<protein>
    <submittedName>
        <fullName evidence="1">Uncharacterized protein</fullName>
    </submittedName>
</protein>
<comment type="caution">
    <text evidence="1">The sequence shown here is derived from an EMBL/GenBank/DDBJ whole genome shotgun (WGS) entry which is preliminary data.</text>
</comment>
<evidence type="ECO:0000313" key="1">
    <source>
        <dbReference type="EMBL" id="EKO49676.1"/>
    </source>
</evidence>
<evidence type="ECO:0000313" key="2">
    <source>
        <dbReference type="Proteomes" id="UP000006339"/>
    </source>
</evidence>
<proteinExistence type="predicted"/>
<dbReference type="AlphaFoldDB" id="A0A828XWV2"/>
<reference evidence="1" key="1">
    <citation type="submission" date="2012-10" db="EMBL/GenBank/DDBJ databases">
        <authorList>
            <person name="Harkins D.M."/>
            <person name="Durkin A.S."/>
            <person name="Brinkac L.M."/>
            <person name="Selengut J.D."/>
            <person name="Sanka R."/>
            <person name="DePew J."/>
            <person name="Purushe J."/>
            <person name="Picardeau M."/>
            <person name="Werts C."/>
            <person name="Goarant C."/>
            <person name="Vinetz J.M."/>
            <person name="Sutton G.G."/>
            <person name="Nelson W.C."/>
            <person name="Fouts D.E."/>
        </authorList>
    </citation>
    <scope>NUCLEOTIDE SEQUENCE [LARGE SCALE GENOMIC DNA]</scope>
    <source>
        <strain evidence="1">200802841</strain>
    </source>
</reference>